<sequence>MICATFVLCCQLATLCGQESIKDLPGCWEHQVNDDWHISFNGHLHEMANSSGDPVPACSVWVKHSKYFASGVVMPGGGIMLGGREAESDLIAALEVAIRSLGGTPATDEEQQEKQP</sequence>
<evidence type="ECO:0000313" key="2">
    <source>
        <dbReference type="Proteomes" id="UP000238327"/>
    </source>
</evidence>
<proteinExistence type="predicted"/>
<dbReference type="OrthoDB" id="9554045at2"/>
<gene>
    <name evidence="1" type="ORF">C7A17_00070</name>
</gene>
<reference evidence="1 2" key="1">
    <citation type="submission" date="2018-03" db="EMBL/GenBank/DDBJ databases">
        <title>Complete genome sequence and methylome analysis of Pseudomonas mendocina NEB 698.</title>
        <authorList>
            <person name="Morgan R.D."/>
        </authorList>
    </citation>
    <scope>NUCLEOTIDE SEQUENCE [LARGE SCALE GENOMIC DNA]</scope>
    <source>
        <strain evidence="1 2">NEB698</strain>
    </source>
</reference>
<name>A0A2R3QHK0_ECTME</name>
<evidence type="ECO:0000313" key="1">
    <source>
        <dbReference type="EMBL" id="AVO51230.1"/>
    </source>
</evidence>
<organism evidence="1 2">
    <name type="scientific">Ectopseudomonas mendocina</name>
    <name type="common">Pseudomonas mendocina</name>
    <dbReference type="NCBI Taxonomy" id="300"/>
    <lineage>
        <taxon>Bacteria</taxon>
        <taxon>Pseudomonadati</taxon>
        <taxon>Pseudomonadota</taxon>
        <taxon>Gammaproteobacteria</taxon>
        <taxon>Pseudomonadales</taxon>
        <taxon>Pseudomonadaceae</taxon>
        <taxon>Ectopseudomonas</taxon>
    </lineage>
</organism>
<dbReference type="RefSeq" id="WP_106735987.1">
    <property type="nucleotide sequence ID" value="NZ_CP027657.1"/>
</dbReference>
<dbReference type="Proteomes" id="UP000238327">
    <property type="component" value="Chromosome"/>
</dbReference>
<dbReference type="AlphaFoldDB" id="A0A2R3QHK0"/>
<dbReference type="EMBL" id="CP027657">
    <property type="protein sequence ID" value="AVO51230.1"/>
    <property type="molecule type" value="Genomic_DNA"/>
</dbReference>
<protein>
    <submittedName>
        <fullName evidence="1">Uncharacterized protein</fullName>
    </submittedName>
</protein>
<accession>A0A2R3QHK0</accession>